<evidence type="ECO:0000313" key="1">
    <source>
        <dbReference type="EMBL" id="KAL0112282.1"/>
    </source>
</evidence>
<accession>A0AAW2FDI3</accession>
<evidence type="ECO:0000313" key="2">
    <source>
        <dbReference type="Proteomes" id="UP001430953"/>
    </source>
</evidence>
<sequence>MNPRIFFLRESHKHRIYFAICISFTPTHTPTAPGIKANYNR</sequence>
<reference evidence="1 2" key="1">
    <citation type="submission" date="2023-03" db="EMBL/GenBank/DDBJ databases">
        <title>High recombination rates correlate with genetic variation in Cardiocondyla obscurior ants.</title>
        <authorList>
            <person name="Errbii M."/>
        </authorList>
    </citation>
    <scope>NUCLEOTIDE SEQUENCE [LARGE SCALE GENOMIC DNA]</scope>
    <source>
        <strain evidence="1">Alpha-2009</strain>
        <tissue evidence="1">Whole body</tissue>
    </source>
</reference>
<organism evidence="1 2">
    <name type="scientific">Cardiocondyla obscurior</name>
    <dbReference type="NCBI Taxonomy" id="286306"/>
    <lineage>
        <taxon>Eukaryota</taxon>
        <taxon>Metazoa</taxon>
        <taxon>Ecdysozoa</taxon>
        <taxon>Arthropoda</taxon>
        <taxon>Hexapoda</taxon>
        <taxon>Insecta</taxon>
        <taxon>Pterygota</taxon>
        <taxon>Neoptera</taxon>
        <taxon>Endopterygota</taxon>
        <taxon>Hymenoptera</taxon>
        <taxon>Apocrita</taxon>
        <taxon>Aculeata</taxon>
        <taxon>Formicoidea</taxon>
        <taxon>Formicidae</taxon>
        <taxon>Myrmicinae</taxon>
        <taxon>Cardiocondyla</taxon>
    </lineage>
</organism>
<gene>
    <name evidence="1" type="ORF">PUN28_011971</name>
</gene>
<name>A0AAW2FDI3_9HYME</name>
<comment type="caution">
    <text evidence="1">The sequence shown here is derived from an EMBL/GenBank/DDBJ whole genome shotgun (WGS) entry which is preliminary data.</text>
</comment>
<dbReference type="Proteomes" id="UP001430953">
    <property type="component" value="Unassembled WGS sequence"/>
</dbReference>
<keyword evidence="2" id="KW-1185">Reference proteome</keyword>
<dbReference type="EMBL" id="JADYXP020000012">
    <property type="protein sequence ID" value="KAL0112282.1"/>
    <property type="molecule type" value="Genomic_DNA"/>
</dbReference>
<protein>
    <submittedName>
        <fullName evidence="1">Uncharacterized protein</fullName>
    </submittedName>
</protein>
<dbReference type="AlphaFoldDB" id="A0AAW2FDI3"/>
<proteinExistence type="predicted"/>